<keyword evidence="5 7" id="KW-1133">Transmembrane helix</keyword>
<name>A0ABW0YMF1_9BACI</name>
<dbReference type="Proteomes" id="UP001596142">
    <property type="component" value="Unassembled WGS sequence"/>
</dbReference>
<keyword evidence="4 7" id="KW-0812">Transmembrane</keyword>
<feature type="transmembrane region" description="Helical" evidence="7">
    <location>
        <begin position="274"/>
        <end position="297"/>
    </location>
</feature>
<evidence type="ECO:0000256" key="4">
    <source>
        <dbReference type="ARBA" id="ARBA00022692"/>
    </source>
</evidence>
<accession>A0ABW0YMF1</accession>
<gene>
    <name evidence="9" type="ORF">ACFPU1_09115</name>
</gene>
<feature type="transmembrane region" description="Helical" evidence="7">
    <location>
        <begin position="150"/>
        <end position="170"/>
    </location>
</feature>
<dbReference type="InterPro" id="IPR037185">
    <property type="entry name" value="EmrE-like"/>
</dbReference>
<evidence type="ECO:0000259" key="8">
    <source>
        <dbReference type="Pfam" id="PF00892"/>
    </source>
</evidence>
<sequence length="308" mass="33623">MTNRLAYFAVMLGAALWGSTGLFVQNLYTYGFTPWEVVAIRLLFSALLITLALGIYRRDLLRFQLKDIPLFIGTGIVSIAFFNYFFFTVMEAASVSLAVVLLYTGPVFVAVMARFIFKEPFTVTKALALLVMVLGCAYTVGMLPLGSESIGIMAILFGIASGFFYALYSIFGKFLSGRYHSLTITAYSLIFGSVFLLFTSPIMSKAHLLTEPGVLLNGLGLALFATVCAYFLYTAGLTYIESSRAAILSIIEPVVAIAIGVLVFGDILSGWQTVGILLIFGAIALTVYGDVLFNMAFPREKKTRTLNE</sequence>
<dbReference type="InterPro" id="IPR050638">
    <property type="entry name" value="AA-Vitamin_Transporters"/>
</dbReference>
<reference evidence="10" key="1">
    <citation type="journal article" date="2019" name="Int. J. Syst. Evol. Microbiol.">
        <title>The Global Catalogue of Microorganisms (GCM) 10K type strain sequencing project: providing services to taxonomists for standard genome sequencing and annotation.</title>
        <authorList>
            <consortium name="The Broad Institute Genomics Platform"/>
            <consortium name="The Broad Institute Genome Sequencing Center for Infectious Disease"/>
            <person name="Wu L."/>
            <person name="Ma J."/>
        </authorList>
    </citation>
    <scope>NUCLEOTIDE SEQUENCE [LARGE SCALE GENOMIC DNA]</scope>
    <source>
        <strain evidence="10">CECT 7184</strain>
    </source>
</reference>
<evidence type="ECO:0000313" key="9">
    <source>
        <dbReference type="EMBL" id="MFC5712941.1"/>
    </source>
</evidence>
<keyword evidence="6 7" id="KW-0472">Membrane</keyword>
<comment type="subcellular location">
    <subcellularLocation>
        <location evidence="1">Cell membrane</location>
        <topology evidence="1">Multi-pass membrane protein</topology>
    </subcellularLocation>
</comment>
<feature type="transmembrane region" description="Helical" evidence="7">
    <location>
        <begin position="245"/>
        <end position="268"/>
    </location>
</feature>
<evidence type="ECO:0000256" key="5">
    <source>
        <dbReference type="ARBA" id="ARBA00022989"/>
    </source>
</evidence>
<protein>
    <submittedName>
        <fullName evidence="9">DMT family transporter</fullName>
    </submittedName>
</protein>
<evidence type="ECO:0000313" key="10">
    <source>
        <dbReference type="Proteomes" id="UP001596142"/>
    </source>
</evidence>
<dbReference type="RefSeq" id="WP_385940281.1">
    <property type="nucleotide sequence ID" value="NZ_JBHSOZ010000003.1"/>
</dbReference>
<feature type="transmembrane region" description="Helical" evidence="7">
    <location>
        <begin position="37"/>
        <end position="56"/>
    </location>
</feature>
<dbReference type="Gene3D" id="1.10.3730.20">
    <property type="match status" value="1"/>
</dbReference>
<organism evidence="9 10">
    <name type="scientific">Thalassorhabdus alkalitolerans</name>
    <dbReference type="NCBI Taxonomy" id="2282697"/>
    <lineage>
        <taxon>Bacteria</taxon>
        <taxon>Bacillati</taxon>
        <taxon>Bacillota</taxon>
        <taxon>Bacilli</taxon>
        <taxon>Bacillales</taxon>
        <taxon>Bacillaceae</taxon>
        <taxon>Thalassorhabdus</taxon>
    </lineage>
</organism>
<feature type="domain" description="EamA" evidence="8">
    <location>
        <begin position="153"/>
        <end position="287"/>
    </location>
</feature>
<comment type="similarity">
    <text evidence="2">Belongs to the EamA transporter family.</text>
</comment>
<dbReference type="Pfam" id="PF00892">
    <property type="entry name" value="EamA"/>
    <property type="match status" value="2"/>
</dbReference>
<dbReference type="PANTHER" id="PTHR32322:SF18">
    <property type="entry name" value="S-ADENOSYLMETHIONINE_S-ADENOSYLHOMOCYSTEINE TRANSPORTER"/>
    <property type="match status" value="1"/>
</dbReference>
<evidence type="ECO:0000256" key="7">
    <source>
        <dbReference type="SAM" id="Phobius"/>
    </source>
</evidence>
<evidence type="ECO:0000256" key="3">
    <source>
        <dbReference type="ARBA" id="ARBA00022475"/>
    </source>
</evidence>
<dbReference type="EMBL" id="JBHSOZ010000003">
    <property type="protein sequence ID" value="MFC5712941.1"/>
    <property type="molecule type" value="Genomic_DNA"/>
</dbReference>
<keyword evidence="10" id="KW-1185">Reference proteome</keyword>
<evidence type="ECO:0000256" key="2">
    <source>
        <dbReference type="ARBA" id="ARBA00007362"/>
    </source>
</evidence>
<feature type="transmembrane region" description="Helical" evidence="7">
    <location>
        <begin position="93"/>
        <end position="117"/>
    </location>
</feature>
<feature type="domain" description="EamA" evidence="8">
    <location>
        <begin position="5"/>
        <end position="139"/>
    </location>
</feature>
<feature type="transmembrane region" description="Helical" evidence="7">
    <location>
        <begin position="68"/>
        <end position="87"/>
    </location>
</feature>
<keyword evidence="3" id="KW-1003">Cell membrane</keyword>
<evidence type="ECO:0000256" key="6">
    <source>
        <dbReference type="ARBA" id="ARBA00023136"/>
    </source>
</evidence>
<feature type="transmembrane region" description="Helical" evidence="7">
    <location>
        <begin position="126"/>
        <end position="144"/>
    </location>
</feature>
<evidence type="ECO:0000256" key="1">
    <source>
        <dbReference type="ARBA" id="ARBA00004651"/>
    </source>
</evidence>
<dbReference type="SUPFAM" id="SSF103481">
    <property type="entry name" value="Multidrug resistance efflux transporter EmrE"/>
    <property type="match status" value="2"/>
</dbReference>
<dbReference type="PANTHER" id="PTHR32322">
    <property type="entry name" value="INNER MEMBRANE TRANSPORTER"/>
    <property type="match status" value="1"/>
</dbReference>
<proteinExistence type="inferred from homology"/>
<feature type="transmembrane region" description="Helical" evidence="7">
    <location>
        <begin position="214"/>
        <end position="233"/>
    </location>
</feature>
<comment type="caution">
    <text evidence="9">The sequence shown here is derived from an EMBL/GenBank/DDBJ whole genome shotgun (WGS) entry which is preliminary data.</text>
</comment>
<dbReference type="InterPro" id="IPR000620">
    <property type="entry name" value="EamA_dom"/>
</dbReference>
<feature type="transmembrane region" description="Helical" evidence="7">
    <location>
        <begin position="182"/>
        <end position="202"/>
    </location>
</feature>